<reference evidence="1 2" key="1">
    <citation type="submission" date="2016-12" db="EMBL/GenBank/DDBJ databases">
        <title>The genomes of Aspergillus section Nigri reveals drivers in fungal speciation.</title>
        <authorList>
            <consortium name="DOE Joint Genome Institute"/>
            <person name="Vesth T.C."/>
            <person name="Nybo J."/>
            <person name="Theobald S."/>
            <person name="Brandl J."/>
            <person name="Frisvad J.C."/>
            <person name="Nielsen K.F."/>
            <person name="Lyhne E.K."/>
            <person name="Kogle M.E."/>
            <person name="Kuo A."/>
            <person name="Riley R."/>
            <person name="Clum A."/>
            <person name="Nolan M."/>
            <person name="Lipzen A."/>
            <person name="Salamov A."/>
            <person name="Henrissat B."/>
            <person name="Wiebenga A."/>
            <person name="De Vries R.P."/>
            <person name="Grigoriev I.V."/>
            <person name="Mortensen U.H."/>
            <person name="Andersen M.R."/>
            <person name="Baker S.E."/>
        </authorList>
    </citation>
    <scope>NUCLEOTIDE SEQUENCE [LARGE SCALE GENOMIC DNA]</scope>
    <source>
        <strain evidence="1 2">CBS 121591</strain>
    </source>
</reference>
<dbReference type="RefSeq" id="XP_025496386.1">
    <property type="nucleotide sequence ID" value="XM_025640454.1"/>
</dbReference>
<dbReference type="Proteomes" id="UP000248340">
    <property type="component" value="Unassembled WGS sequence"/>
</dbReference>
<sequence>MFHCDPPGQDLVGPLSYRKMKLSFYVTATVVVGQAYGGHITLFRRGDCQPSLTNEGGSVLEISAENEIWCAPIDDVFQSAVSYYNTGLPCEFRLYNSHVCSLDSLSHTIRTESPTGKCLSATGSSGRYMAVTALCGPSFPGGTKRDLTDEAGQADQHVLSSDMLTDEQIPAEVDKRAGFEWWHRLTNYLGQRFVRLRPNRPVMNDYAETHHILTTHTAELPTAILTPTAAMTIAQRIVYDNWGNTGWAAYPIHRVGAHTIYVDFLGQRVHRADGSFFRVPLWQLVQELQTDRIHQMLMDGFMTMRLSGRNTYSAEFKFLYGDEVSLIIEIHVE</sequence>
<protein>
    <submittedName>
        <fullName evidence="1">Uncharacterized protein</fullName>
    </submittedName>
</protein>
<dbReference type="GeneID" id="37143196"/>
<organism evidence="1 2">
    <name type="scientific">Aspergillus uvarum CBS 121591</name>
    <dbReference type="NCBI Taxonomy" id="1448315"/>
    <lineage>
        <taxon>Eukaryota</taxon>
        <taxon>Fungi</taxon>
        <taxon>Dikarya</taxon>
        <taxon>Ascomycota</taxon>
        <taxon>Pezizomycotina</taxon>
        <taxon>Eurotiomycetes</taxon>
        <taxon>Eurotiomycetidae</taxon>
        <taxon>Eurotiales</taxon>
        <taxon>Aspergillaceae</taxon>
        <taxon>Aspergillus</taxon>
        <taxon>Aspergillus subgen. Circumdati</taxon>
    </lineage>
</organism>
<evidence type="ECO:0000313" key="2">
    <source>
        <dbReference type="Proteomes" id="UP000248340"/>
    </source>
</evidence>
<dbReference type="VEuPathDB" id="FungiDB:BO82DRAFT_428655"/>
<dbReference type="OrthoDB" id="5298048at2759"/>
<name>A0A319CKU8_9EURO</name>
<proteinExistence type="predicted"/>
<dbReference type="AlphaFoldDB" id="A0A319CKU8"/>
<keyword evidence="2" id="KW-1185">Reference proteome</keyword>
<dbReference type="EMBL" id="KZ821677">
    <property type="protein sequence ID" value="PYH86186.1"/>
    <property type="molecule type" value="Genomic_DNA"/>
</dbReference>
<evidence type="ECO:0000313" key="1">
    <source>
        <dbReference type="EMBL" id="PYH86186.1"/>
    </source>
</evidence>
<gene>
    <name evidence="1" type="ORF">BO82DRAFT_428655</name>
</gene>
<accession>A0A319CKU8</accession>